<dbReference type="EC" id="3.5.1.88" evidence="5"/>
<dbReference type="InterPro" id="IPR023635">
    <property type="entry name" value="Peptide_deformylase"/>
</dbReference>
<dbReference type="Gene3D" id="3.90.45.10">
    <property type="entry name" value="Peptide deformylase"/>
    <property type="match status" value="1"/>
</dbReference>
<dbReference type="AlphaFoldDB" id="A0A916W9Y9"/>
<dbReference type="CDD" id="cd00487">
    <property type="entry name" value="Pep_deformylase"/>
    <property type="match status" value="1"/>
</dbReference>
<keyword evidence="5" id="KW-0408">Iron</keyword>
<dbReference type="NCBIfam" id="NF001159">
    <property type="entry name" value="PRK00150.1-3"/>
    <property type="match status" value="1"/>
</dbReference>
<keyword evidence="2 5" id="KW-0479">Metal-binding</keyword>
<feature type="binding site" evidence="5">
    <location>
        <position position="158"/>
    </location>
    <ligand>
        <name>Fe cation</name>
        <dbReference type="ChEBI" id="CHEBI:24875"/>
    </ligand>
</feature>
<dbReference type="FunFam" id="3.90.45.10:FF:000003">
    <property type="entry name" value="Peptide deformylase"/>
    <property type="match status" value="1"/>
</dbReference>
<dbReference type="HAMAP" id="MF_00163">
    <property type="entry name" value="Pep_deformylase"/>
    <property type="match status" value="1"/>
</dbReference>
<dbReference type="GO" id="GO:0006412">
    <property type="term" value="P:translation"/>
    <property type="evidence" value="ECO:0007669"/>
    <property type="project" value="UniProtKB-UniRule"/>
</dbReference>
<dbReference type="InterPro" id="IPR036821">
    <property type="entry name" value="Peptide_deformylase_sf"/>
</dbReference>
<dbReference type="EMBL" id="BMHH01000001">
    <property type="protein sequence ID" value="GGA79106.1"/>
    <property type="molecule type" value="Genomic_DNA"/>
</dbReference>
<dbReference type="GO" id="GO:0042586">
    <property type="term" value="F:peptide deformylase activity"/>
    <property type="evidence" value="ECO:0007669"/>
    <property type="project" value="UniProtKB-UniRule"/>
</dbReference>
<reference evidence="6" key="2">
    <citation type="submission" date="2020-09" db="EMBL/GenBank/DDBJ databases">
        <authorList>
            <person name="Sun Q."/>
            <person name="Zhou Y."/>
        </authorList>
    </citation>
    <scope>NUCLEOTIDE SEQUENCE</scope>
    <source>
        <strain evidence="6">CGMCC 1.15082</strain>
    </source>
</reference>
<feature type="binding site" evidence="5">
    <location>
        <position position="154"/>
    </location>
    <ligand>
        <name>Fe cation</name>
        <dbReference type="ChEBI" id="CHEBI:24875"/>
    </ligand>
</feature>
<name>A0A916W9Y9_9HYPH</name>
<evidence type="ECO:0000313" key="7">
    <source>
        <dbReference type="Proteomes" id="UP000646478"/>
    </source>
</evidence>
<comment type="function">
    <text evidence="5">Removes the formyl group from the N-terminal Met of newly synthesized proteins. Requires at least a dipeptide for an efficient rate of reaction. N-terminal L-methionine is a prerequisite for activity but the enzyme has broad specificity at other positions.</text>
</comment>
<reference evidence="6" key="1">
    <citation type="journal article" date="2014" name="Int. J. Syst. Evol. Microbiol.">
        <title>Complete genome sequence of Corynebacterium casei LMG S-19264T (=DSM 44701T), isolated from a smear-ripened cheese.</title>
        <authorList>
            <consortium name="US DOE Joint Genome Institute (JGI-PGF)"/>
            <person name="Walter F."/>
            <person name="Albersmeier A."/>
            <person name="Kalinowski J."/>
            <person name="Ruckert C."/>
        </authorList>
    </citation>
    <scope>NUCLEOTIDE SEQUENCE</scope>
    <source>
        <strain evidence="6">CGMCC 1.15082</strain>
    </source>
</reference>
<evidence type="ECO:0000256" key="4">
    <source>
        <dbReference type="ARBA" id="ARBA00022917"/>
    </source>
</evidence>
<dbReference type="GO" id="GO:0046872">
    <property type="term" value="F:metal ion binding"/>
    <property type="evidence" value="ECO:0007669"/>
    <property type="project" value="UniProtKB-KW"/>
</dbReference>
<gene>
    <name evidence="6" type="primary">def1</name>
    <name evidence="5" type="synonym">def</name>
    <name evidence="6" type="ORF">GCM10011491_02940</name>
</gene>
<dbReference type="PRINTS" id="PR01576">
    <property type="entry name" value="PDEFORMYLASE"/>
</dbReference>
<dbReference type="Pfam" id="PF01327">
    <property type="entry name" value="Pep_deformylase"/>
    <property type="match status" value="1"/>
</dbReference>
<protein>
    <recommendedName>
        <fullName evidence="5">Peptide deformylase</fullName>
        <shortName evidence="5">PDF</shortName>
        <ecNumber evidence="5">3.5.1.88</ecNumber>
    </recommendedName>
    <alternativeName>
        <fullName evidence="5">Polypeptide deformylase</fullName>
    </alternativeName>
</protein>
<dbReference type="Proteomes" id="UP000646478">
    <property type="component" value="Unassembled WGS sequence"/>
</dbReference>
<keyword evidence="4 5" id="KW-0648">Protein biosynthesis</keyword>
<evidence type="ECO:0000256" key="3">
    <source>
        <dbReference type="ARBA" id="ARBA00022801"/>
    </source>
</evidence>
<feature type="active site" evidence="5">
    <location>
        <position position="155"/>
    </location>
</feature>
<accession>A0A916W9Y9</accession>
<comment type="caution">
    <text evidence="6">The sequence shown here is derived from an EMBL/GenBank/DDBJ whole genome shotgun (WGS) entry which is preliminary data.</text>
</comment>
<evidence type="ECO:0000256" key="2">
    <source>
        <dbReference type="ARBA" id="ARBA00022723"/>
    </source>
</evidence>
<dbReference type="NCBIfam" id="TIGR00079">
    <property type="entry name" value="pept_deformyl"/>
    <property type="match status" value="1"/>
</dbReference>
<keyword evidence="3 5" id="KW-0378">Hydrolase</keyword>
<dbReference type="PANTHER" id="PTHR10458">
    <property type="entry name" value="PEPTIDE DEFORMYLASE"/>
    <property type="match status" value="1"/>
</dbReference>
<comment type="catalytic activity">
    <reaction evidence="5">
        <text>N-terminal N-formyl-L-methionyl-[peptide] + H2O = N-terminal L-methionyl-[peptide] + formate</text>
        <dbReference type="Rhea" id="RHEA:24420"/>
        <dbReference type="Rhea" id="RHEA-COMP:10639"/>
        <dbReference type="Rhea" id="RHEA-COMP:10640"/>
        <dbReference type="ChEBI" id="CHEBI:15377"/>
        <dbReference type="ChEBI" id="CHEBI:15740"/>
        <dbReference type="ChEBI" id="CHEBI:49298"/>
        <dbReference type="ChEBI" id="CHEBI:64731"/>
        <dbReference type="EC" id="3.5.1.88"/>
    </reaction>
</comment>
<evidence type="ECO:0000256" key="5">
    <source>
        <dbReference type="HAMAP-Rule" id="MF_00163"/>
    </source>
</evidence>
<evidence type="ECO:0000313" key="6">
    <source>
        <dbReference type="EMBL" id="GGA79106.1"/>
    </source>
</evidence>
<sequence length="198" mass="22315">MPLSLKISTVGDPVLRQVGRELTADEIRSPSIQQLIELMRNTVRNAPGVGLAAPQVGQSLQIAVIEDRAEYQKVIPQEELARRGRRPVPFHVVINPRIRLLPGPEATFFEGCLSLPDFTALVPRATRVEVDCLDHNGEPVHIKAEGWYARILQHEIDHLNGIMYTDRMLGRSFSTMENHARFWKDKPLEEAIAEAENP</sequence>
<organism evidence="6 7">
    <name type="scientific">Brucella endophytica</name>
    <dbReference type="NCBI Taxonomy" id="1963359"/>
    <lineage>
        <taxon>Bacteria</taxon>
        <taxon>Pseudomonadati</taxon>
        <taxon>Pseudomonadota</taxon>
        <taxon>Alphaproteobacteria</taxon>
        <taxon>Hyphomicrobiales</taxon>
        <taxon>Brucellaceae</taxon>
        <taxon>Brucella/Ochrobactrum group</taxon>
        <taxon>Brucella</taxon>
    </lineage>
</organism>
<comment type="cofactor">
    <cofactor evidence="5">
        <name>Fe(2+)</name>
        <dbReference type="ChEBI" id="CHEBI:29033"/>
    </cofactor>
    <text evidence="5">Binds 1 Fe(2+) ion.</text>
</comment>
<dbReference type="PIRSF" id="PIRSF004749">
    <property type="entry name" value="Pep_def"/>
    <property type="match status" value="1"/>
</dbReference>
<dbReference type="PANTHER" id="PTHR10458:SF2">
    <property type="entry name" value="PEPTIDE DEFORMYLASE, MITOCHONDRIAL"/>
    <property type="match status" value="1"/>
</dbReference>
<comment type="similarity">
    <text evidence="1 5">Belongs to the polypeptide deformylase family.</text>
</comment>
<evidence type="ECO:0000256" key="1">
    <source>
        <dbReference type="ARBA" id="ARBA00010759"/>
    </source>
</evidence>
<dbReference type="RefSeq" id="WP_188820741.1">
    <property type="nucleotide sequence ID" value="NZ_BMHH01000001.1"/>
</dbReference>
<dbReference type="SUPFAM" id="SSF56420">
    <property type="entry name" value="Peptide deformylase"/>
    <property type="match status" value="1"/>
</dbReference>
<proteinExistence type="inferred from homology"/>
<keyword evidence="7" id="KW-1185">Reference proteome</keyword>
<feature type="binding site" evidence="5">
    <location>
        <position position="112"/>
    </location>
    <ligand>
        <name>Fe cation</name>
        <dbReference type="ChEBI" id="CHEBI:24875"/>
    </ligand>
</feature>